<keyword evidence="2" id="KW-0963">Cytoplasm</keyword>
<dbReference type="GO" id="GO:0005737">
    <property type="term" value="C:cytoplasm"/>
    <property type="evidence" value="ECO:0007669"/>
    <property type="project" value="UniProtKB-SubCell"/>
</dbReference>
<reference evidence="6" key="1">
    <citation type="submission" date="2020-10" db="EMBL/GenBank/DDBJ databases">
        <authorList>
            <person name="Castelo-Branco R."/>
            <person name="Eusebio N."/>
            <person name="Adriana R."/>
            <person name="Vieira A."/>
            <person name="Brugerolle De Fraissinette N."/>
            <person name="Rezende De Castro R."/>
            <person name="Schneider M.P."/>
            <person name="Vasconcelos V."/>
            <person name="Leao P.N."/>
        </authorList>
    </citation>
    <scope>NUCLEOTIDE SEQUENCE</scope>
    <source>
        <strain evidence="6">LEGE 07157</strain>
    </source>
</reference>
<dbReference type="InterPro" id="IPR000073">
    <property type="entry name" value="AB_hydrolase_1"/>
</dbReference>
<organism evidence="6 7">
    <name type="scientific">Lusitaniella coriacea LEGE 07157</name>
    <dbReference type="NCBI Taxonomy" id="945747"/>
    <lineage>
        <taxon>Bacteria</taxon>
        <taxon>Bacillati</taxon>
        <taxon>Cyanobacteriota</taxon>
        <taxon>Cyanophyceae</taxon>
        <taxon>Spirulinales</taxon>
        <taxon>Lusitaniellaceae</taxon>
        <taxon>Lusitaniella</taxon>
    </lineage>
</organism>
<dbReference type="InterPro" id="IPR029058">
    <property type="entry name" value="AB_hydrolase_fold"/>
</dbReference>
<comment type="caution">
    <text evidence="6">The sequence shown here is derived from an EMBL/GenBank/DDBJ whole genome shotgun (WGS) entry which is preliminary data.</text>
</comment>
<gene>
    <name evidence="6" type="ORF">IQ249_13880</name>
</gene>
<accession>A0A8J7DXC8</accession>
<comment type="subcellular location">
    <subcellularLocation>
        <location evidence="1">Cytoplasm</location>
    </subcellularLocation>
</comment>
<evidence type="ECO:0000313" key="6">
    <source>
        <dbReference type="EMBL" id="MBE9116991.1"/>
    </source>
</evidence>
<dbReference type="EMBL" id="JADEWZ010000019">
    <property type="protein sequence ID" value="MBE9116991.1"/>
    <property type="molecule type" value="Genomic_DNA"/>
</dbReference>
<evidence type="ECO:0000259" key="5">
    <source>
        <dbReference type="Pfam" id="PF12697"/>
    </source>
</evidence>
<dbReference type="Gene3D" id="3.40.50.1820">
    <property type="entry name" value="alpha/beta hydrolase"/>
    <property type="match status" value="1"/>
</dbReference>
<feature type="domain" description="AB hydrolase-1" evidence="4">
    <location>
        <begin position="134"/>
        <end position="180"/>
    </location>
</feature>
<dbReference type="AlphaFoldDB" id="A0A8J7DXC8"/>
<evidence type="ECO:0000259" key="4">
    <source>
        <dbReference type="Pfam" id="PF00561"/>
    </source>
</evidence>
<dbReference type="Pfam" id="PF12697">
    <property type="entry name" value="Abhydrolase_6"/>
    <property type="match status" value="1"/>
</dbReference>
<sequence>MMENIDSKYIKVQRATIHYLEAEKKGSQTIVLLHGASFQAQTWQNLGTLDFLAQQDYQVVAVDMPGYGQSGAFSGTPSEFLREFLESLNLHLPILVSPSMSGSYALPFLIDYTNRLRGLVAIAPVGIVRYQDRLRGIELPTLALWGSNDRIIPLQQADLLAQLMPNTQKVVIEDAGHACYMRATTEFHQHLLEFIQKLG</sequence>
<protein>
    <submittedName>
        <fullName evidence="6">Alpha/beta hydrolase</fullName>
    </submittedName>
</protein>
<evidence type="ECO:0000313" key="7">
    <source>
        <dbReference type="Proteomes" id="UP000654482"/>
    </source>
</evidence>
<dbReference type="Proteomes" id="UP000654482">
    <property type="component" value="Unassembled WGS sequence"/>
</dbReference>
<name>A0A8J7DXC8_9CYAN</name>
<proteinExistence type="inferred from homology"/>
<keyword evidence="6" id="KW-0378">Hydrolase</keyword>
<keyword evidence="7" id="KW-1185">Reference proteome</keyword>
<evidence type="ECO:0000256" key="2">
    <source>
        <dbReference type="ARBA" id="ARBA00022490"/>
    </source>
</evidence>
<dbReference type="PANTHER" id="PTHR46197:SF3">
    <property type="entry name" value="AB HYDROLASE-1 DOMAIN-CONTAINING PROTEIN"/>
    <property type="match status" value="1"/>
</dbReference>
<comment type="similarity">
    <text evidence="3">Belongs to the AB hydrolase superfamily. ABHD14 family.</text>
</comment>
<evidence type="ECO:0000256" key="1">
    <source>
        <dbReference type="ARBA" id="ARBA00004496"/>
    </source>
</evidence>
<evidence type="ECO:0000256" key="3">
    <source>
        <dbReference type="ARBA" id="ARBA00037942"/>
    </source>
</evidence>
<dbReference type="Pfam" id="PF00561">
    <property type="entry name" value="Abhydrolase_1"/>
    <property type="match status" value="1"/>
</dbReference>
<dbReference type="SUPFAM" id="SSF53474">
    <property type="entry name" value="alpha/beta-Hydrolases"/>
    <property type="match status" value="1"/>
</dbReference>
<feature type="domain" description="AB hydrolase-1" evidence="5">
    <location>
        <begin position="30"/>
        <end position="130"/>
    </location>
</feature>
<dbReference type="PANTHER" id="PTHR46197">
    <property type="entry name" value="PROTEIN ABHD14B-LIKE"/>
    <property type="match status" value="1"/>
</dbReference>
<dbReference type="GO" id="GO:0016787">
    <property type="term" value="F:hydrolase activity"/>
    <property type="evidence" value="ECO:0007669"/>
    <property type="project" value="UniProtKB-KW"/>
</dbReference>